<accession>A0A392UUE8</accession>
<reference evidence="2 3" key="1">
    <citation type="journal article" date="2018" name="Front. Plant Sci.">
        <title>Red Clover (Trifolium pratense) and Zigzag Clover (T. medium) - A Picture of Genomic Similarities and Differences.</title>
        <authorList>
            <person name="Dluhosova J."/>
            <person name="Istvanek J."/>
            <person name="Nedelnik J."/>
            <person name="Repkova J."/>
        </authorList>
    </citation>
    <scope>NUCLEOTIDE SEQUENCE [LARGE SCALE GENOMIC DNA]</scope>
    <source>
        <strain evidence="3">cv. 10/8</strain>
        <tissue evidence="2">Leaf</tissue>
    </source>
</reference>
<keyword evidence="3" id="KW-1185">Reference proteome</keyword>
<feature type="non-terminal residue" evidence="2">
    <location>
        <position position="1"/>
    </location>
</feature>
<proteinExistence type="predicted"/>
<evidence type="ECO:0000256" key="1">
    <source>
        <dbReference type="SAM" id="MobiDB-lite"/>
    </source>
</evidence>
<evidence type="ECO:0000313" key="2">
    <source>
        <dbReference type="EMBL" id="MCI75415.1"/>
    </source>
</evidence>
<organism evidence="2 3">
    <name type="scientific">Trifolium medium</name>
    <dbReference type="NCBI Taxonomy" id="97028"/>
    <lineage>
        <taxon>Eukaryota</taxon>
        <taxon>Viridiplantae</taxon>
        <taxon>Streptophyta</taxon>
        <taxon>Embryophyta</taxon>
        <taxon>Tracheophyta</taxon>
        <taxon>Spermatophyta</taxon>
        <taxon>Magnoliopsida</taxon>
        <taxon>eudicotyledons</taxon>
        <taxon>Gunneridae</taxon>
        <taxon>Pentapetalae</taxon>
        <taxon>rosids</taxon>
        <taxon>fabids</taxon>
        <taxon>Fabales</taxon>
        <taxon>Fabaceae</taxon>
        <taxon>Papilionoideae</taxon>
        <taxon>50 kb inversion clade</taxon>
        <taxon>NPAAA clade</taxon>
        <taxon>Hologalegina</taxon>
        <taxon>IRL clade</taxon>
        <taxon>Trifolieae</taxon>
        <taxon>Trifolium</taxon>
    </lineage>
</organism>
<dbReference type="AlphaFoldDB" id="A0A392UUE8"/>
<feature type="region of interest" description="Disordered" evidence="1">
    <location>
        <begin position="1"/>
        <end position="24"/>
    </location>
</feature>
<name>A0A392UUE8_9FABA</name>
<comment type="caution">
    <text evidence="2">The sequence shown here is derived from an EMBL/GenBank/DDBJ whole genome shotgun (WGS) entry which is preliminary data.</text>
</comment>
<evidence type="ECO:0000313" key="3">
    <source>
        <dbReference type="Proteomes" id="UP000265520"/>
    </source>
</evidence>
<dbReference type="EMBL" id="LXQA010882250">
    <property type="protein sequence ID" value="MCI75415.1"/>
    <property type="molecule type" value="Genomic_DNA"/>
</dbReference>
<protein>
    <submittedName>
        <fullName evidence="2">Uncharacterized protein</fullName>
    </submittedName>
</protein>
<feature type="compositionally biased region" description="Polar residues" evidence="1">
    <location>
        <begin position="1"/>
        <end position="10"/>
    </location>
</feature>
<dbReference type="Proteomes" id="UP000265520">
    <property type="component" value="Unassembled WGS sequence"/>
</dbReference>
<feature type="non-terminal residue" evidence="2">
    <location>
        <position position="77"/>
    </location>
</feature>
<sequence length="77" mass="8108">GESNPIQNSVVRAEEEDTNLSQSLRDANSDGIGLEVVLPVGDGQNVGNFAPTSVSVATMGDRRRSGVVDLVDNSRHT</sequence>